<dbReference type="PROSITE" id="PS50240">
    <property type="entry name" value="TRYPSIN_DOM"/>
    <property type="match status" value="2"/>
</dbReference>
<dbReference type="Pfam" id="PF00089">
    <property type="entry name" value="Trypsin"/>
    <property type="match status" value="2"/>
</dbReference>
<keyword evidence="2" id="KW-0732">Signal</keyword>
<dbReference type="InterPro" id="IPR033116">
    <property type="entry name" value="TRYPSIN_SER"/>
</dbReference>
<keyword evidence="10" id="KW-1185">Reference proteome</keyword>
<keyword evidence="1 7" id="KW-0645">Protease</keyword>
<dbReference type="InterPro" id="IPR043504">
    <property type="entry name" value="Peptidase_S1_PA_chymotrypsin"/>
</dbReference>
<protein>
    <recommendedName>
        <fullName evidence="8">Peptidase S1 domain-containing protein</fullName>
    </recommendedName>
</protein>
<organism evidence="9 10">
    <name type="scientific">Diceros bicornis minor</name>
    <name type="common">South-central black rhinoceros</name>
    <dbReference type="NCBI Taxonomy" id="77932"/>
    <lineage>
        <taxon>Eukaryota</taxon>
        <taxon>Metazoa</taxon>
        <taxon>Chordata</taxon>
        <taxon>Craniata</taxon>
        <taxon>Vertebrata</taxon>
        <taxon>Euteleostomi</taxon>
        <taxon>Mammalia</taxon>
        <taxon>Eutheria</taxon>
        <taxon>Laurasiatheria</taxon>
        <taxon>Perissodactyla</taxon>
        <taxon>Rhinocerotidae</taxon>
        <taxon>Diceros</taxon>
    </lineage>
</organism>
<dbReference type="FunFam" id="2.40.10.10:FF:000014">
    <property type="entry name" value="Complement factor D"/>
    <property type="match status" value="1"/>
</dbReference>
<keyword evidence="6" id="KW-1015">Disulfide bond</keyword>
<evidence type="ECO:0000256" key="2">
    <source>
        <dbReference type="ARBA" id="ARBA00022729"/>
    </source>
</evidence>
<dbReference type="Gene3D" id="2.40.10.10">
    <property type="entry name" value="Trypsin-like serine proteases"/>
    <property type="match status" value="3"/>
</dbReference>
<keyword evidence="3 7" id="KW-0378">Hydrolase</keyword>
<feature type="domain" description="Peptidase S1" evidence="8">
    <location>
        <begin position="1"/>
        <end position="170"/>
    </location>
</feature>
<feature type="domain" description="Peptidase S1" evidence="8">
    <location>
        <begin position="167"/>
        <end position="395"/>
    </location>
</feature>
<evidence type="ECO:0000256" key="6">
    <source>
        <dbReference type="ARBA" id="ARBA00023157"/>
    </source>
</evidence>
<gene>
    <name evidence="9" type="ORF">HPG69_003353</name>
</gene>
<dbReference type="EMBL" id="JACDTQ010003868">
    <property type="protein sequence ID" value="KAF5912079.1"/>
    <property type="molecule type" value="Genomic_DNA"/>
</dbReference>
<keyword evidence="5" id="KW-0865">Zymogen</keyword>
<evidence type="ECO:0000256" key="1">
    <source>
        <dbReference type="ARBA" id="ARBA00022670"/>
    </source>
</evidence>
<evidence type="ECO:0000313" key="9">
    <source>
        <dbReference type="EMBL" id="KAF5912079.1"/>
    </source>
</evidence>
<dbReference type="Proteomes" id="UP000551758">
    <property type="component" value="Unassembled WGS sequence"/>
</dbReference>
<dbReference type="AlphaFoldDB" id="A0A7J7E8M9"/>
<keyword evidence="4 7" id="KW-0720">Serine protease</keyword>
<dbReference type="SUPFAM" id="SSF50494">
    <property type="entry name" value="Trypsin-like serine proteases"/>
    <property type="match status" value="2"/>
</dbReference>
<dbReference type="SMART" id="SM00020">
    <property type="entry name" value="Tryp_SPc"/>
    <property type="match status" value="2"/>
</dbReference>
<dbReference type="PROSITE" id="PS00134">
    <property type="entry name" value="TRYPSIN_HIS"/>
    <property type="match status" value="1"/>
</dbReference>
<dbReference type="InterPro" id="IPR018114">
    <property type="entry name" value="TRYPSIN_HIS"/>
</dbReference>
<evidence type="ECO:0000256" key="4">
    <source>
        <dbReference type="ARBA" id="ARBA00022825"/>
    </source>
</evidence>
<dbReference type="GO" id="GO:0006508">
    <property type="term" value="P:proteolysis"/>
    <property type="evidence" value="ECO:0007669"/>
    <property type="project" value="UniProtKB-KW"/>
</dbReference>
<name>A0A7J7E8M9_DICBM</name>
<sequence length="399" mass="43926">MALIKGLKICAGALIKENWVLTAAHCDMKGKPQVILGAHSTSHKEKHEQMFAIKKAISYPCYNPESFEGDLQLLQLEGKATITKAVGILQLPKTGEDVKPHTKCHVAGWGSTKRDSFKISNTLREVNVSVIDRKICNDAEHYNFNPVIDQSMICAGGRKGEDFCVKIIGGNEVTPHSRPYMVLLKGKNICAGALIAKDWVLTAAHCGLERKSKVILGAHSMDENEREKQIIVIKKEFPHPCYDEDTHEHDLKLLQLNKKAAINENVNILPLPKNGNDVKPGTACRVAGWGQFRNQSPPSDTLREVNVTVIDRKICNDPKHYNYNPVIGLNMICAGNLRGGKDSCNGDSGSPLICEGTFRGVTAFGLPGKCGDPRGPGVYSLLSKEHLNWINKTMKGKFR</sequence>
<dbReference type="FunFam" id="2.40.10.10:FF:000005">
    <property type="entry name" value="Serine protease 37"/>
    <property type="match status" value="2"/>
</dbReference>
<accession>A0A7J7E8M9</accession>
<evidence type="ECO:0000256" key="3">
    <source>
        <dbReference type="ARBA" id="ARBA00022801"/>
    </source>
</evidence>
<dbReference type="PROSITE" id="PS00135">
    <property type="entry name" value="TRYPSIN_SER"/>
    <property type="match status" value="1"/>
</dbReference>
<dbReference type="InterPro" id="IPR009003">
    <property type="entry name" value="Peptidase_S1_PA"/>
</dbReference>
<evidence type="ECO:0000256" key="5">
    <source>
        <dbReference type="ARBA" id="ARBA00023145"/>
    </source>
</evidence>
<reference evidence="9 10" key="1">
    <citation type="journal article" date="2020" name="Mol. Biol. Evol.">
        <title>Interspecific Gene Flow and the Evolution of Specialization in Black and White Rhinoceros.</title>
        <authorList>
            <person name="Moodley Y."/>
            <person name="Westbury M.V."/>
            <person name="Russo I.M."/>
            <person name="Gopalakrishnan S."/>
            <person name="Rakotoarivelo A."/>
            <person name="Olsen R.A."/>
            <person name="Prost S."/>
            <person name="Tunstall T."/>
            <person name="Ryder O.A."/>
            <person name="Dalen L."/>
            <person name="Bruford M.W."/>
        </authorList>
    </citation>
    <scope>NUCLEOTIDE SEQUENCE [LARGE SCALE GENOMIC DNA]</scope>
    <source>
        <strain evidence="9">SBR-YM</strain>
        <tissue evidence="9">Skin</tissue>
    </source>
</reference>
<dbReference type="PRINTS" id="PR00722">
    <property type="entry name" value="CHYMOTRYPSIN"/>
</dbReference>
<evidence type="ECO:0000313" key="10">
    <source>
        <dbReference type="Proteomes" id="UP000551758"/>
    </source>
</evidence>
<evidence type="ECO:0000259" key="8">
    <source>
        <dbReference type="PROSITE" id="PS50240"/>
    </source>
</evidence>
<dbReference type="PANTHER" id="PTHR24271:SF69">
    <property type="entry name" value="GRANZYME A"/>
    <property type="match status" value="1"/>
</dbReference>
<proteinExistence type="predicted"/>
<comment type="caution">
    <text evidence="9">The sequence shown here is derived from an EMBL/GenBank/DDBJ whole genome shotgun (WGS) entry which is preliminary data.</text>
</comment>
<dbReference type="InterPro" id="IPR001254">
    <property type="entry name" value="Trypsin_dom"/>
</dbReference>
<dbReference type="GO" id="GO:0043065">
    <property type="term" value="P:positive regulation of apoptotic process"/>
    <property type="evidence" value="ECO:0007669"/>
    <property type="project" value="TreeGrafter"/>
</dbReference>
<dbReference type="PANTHER" id="PTHR24271">
    <property type="entry name" value="KALLIKREIN-RELATED"/>
    <property type="match status" value="1"/>
</dbReference>
<dbReference type="GO" id="GO:0004252">
    <property type="term" value="F:serine-type endopeptidase activity"/>
    <property type="evidence" value="ECO:0007669"/>
    <property type="project" value="InterPro"/>
</dbReference>
<dbReference type="InterPro" id="IPR001314">
    <property type="entry name" value="Peptidase_S1A"/>
</dbReference>
<dbReference type="CDD" id="cd00190">
    <property type="entry name" value="Tryp_SPc"/>
    <property type="match status" value="2"/>
</dbReference>
<evidence type="ECO:0000256" key="7">
    <source>
        <dbReference type="RuleBase" id="RU363034"/>
    </source>
</evidence>